<evidence type="ECO:0000313" key="6">
    <source>
        <dbReference type="EMBL" id="UYP44331.1"/>
    </source>
</evidence>
<dbReference type="PANTHER" id="PTHR31297:SF41">
    <property type="entry name" value="ENDOGLUCANASE, PUTATIVE (AFU_ORTHOLOGUE AFUA_5G01830)-RELATED"/>
    <property type="match status" value="1"/>
</dbReference>
<evidence type="ECO:0000256" key="1">
    <source>
        <dbReference type="ARBA" id="ARBA00022801"/>
    </source>
</evidence>
<protein>
    <recommendedName>
        <fullName evidence="5">Glycoside hydrolase family 5 domain-containing protein</fullName>
    </recommendedName>
</protein>
<dbReference type="InterPro" id="IPR001547">
    <property type="entry name" value="Glyco_hydro_5"/>
</dbReference>
<dbReference type="PANTHER" id="PTHR31297">
    <property type="entry name" value="GLUCAN ENDO-1,6-BETA-GLUCOSIDASE B"/>
    <property type="match status" value="1"/>
</dbReference>
<dbReference type="InterPro" id="IPR017853">
    <property type="entry name" value="GH"/>
</dbReference>
<feature type="domain" description="Glycoside hydrolase family 5" evidence="5">
    <location>
        <begin position="24"/>
        <end position="325"/>
    </location>
</feature>
<evidence type="ECO:0000256" key="3">
    <source>
        <dbReference type="ARBA" id="ARBA00023295"/>
    </source>
</evidence>
<evidence type="ECO:0000256" key="4">
    <source>
        <dbReference type="ARBA" id="ARBA00023326"/>
    </source>
</evidence>
<name>A0ABY6HLP7_9ARCH</name>
<dbReference type="Pfam" id="PF00150">
    <property type="entry name" value="Cellulase"/>
    <property type="match status" value="1"/>
</dbReference>
<dbReference type="Proteomes" id="UP001208689">
    <property type="component" value="Chromosome"/>
</dbReference>
<keyword evidence="1" id="KW-0378">Hydrolase</keyword>
<organism evidence="6 7">
    <name type="scientific">Candidatus Lokiarchaeum ossiferum</name>
    <dbReference type="NCBI Taxonomy" id="2951803"/>
    <lineage>
        <taxon>Archaea</taxon>
        <taxon>Promethearchaeati</taxon>
        <taxon>Promethearchaeota</taxon>
        <taxon>Promethearchaeia</taxon>
        <taxon>Promethearchaeales</taxon>
        <taxon>Promethearchaeaceae</taxon>
        <taxon>Candidatus Lokiarchaeum</taxon>
    </lineage>
</organism>
<dbReference type="SUPFAM" id="SSF51445">
    <property type="entry name" value="(Trans)glycosidases"/>
    <property type="match status" value="1"/>
</dbReference>
<keyword evidence="2" id="KW-0119">Carbohydrate metabolism</keyword>
<reference evidence="6" key="1">
    <citation type="submission" date="2022-09" db="EMBL/GenBank/DDBJ databases">
        <title>Actin cytoskeleton and complex cell architecture in an #Asgard archaeon.</title>
        <authorList>
            <person name="Ponce Toledo R.I."/>
            <person name="Schleper C."/>
            <person name="Rodrigues Oliveira T."/>
            <person name="Wollweber F."/>
            <person name="Xu J."/>
            <person name="Rittmann S."/>
            <person name="Klingl A."/>
            <person name="Pilhofer M."/>
        </authorList>
    </citation>
    <scope>NUCLEOTIDE SEQUENCE</scope>
    <source>
        <strain evidence="6">B-35</strain>
    </source>
</reference>
<dbReference type="InterPro" id="IPR050386">
    <property type="entry name" value="Glycosyl_hydrolase_5"/>
</dbReference>
<evidence type="ECO:0000259" key="5">
    <source>
        <dbReference type="Pfam" id="PF00150"/>
    </source>
</evidence>
<gene>
    <name evidence="6" type="ORF">NEF87_000616</name>
</gene>
<dbReference type="PROSITE" id="PS00659">
    <property type="entry name" value="GLYCOSYL_HYDROL_F5"/>
    <property type="match status" value="1"/>
</dbReference>
<keyword evidence="3" id="KW-0326">Glycosidase</keyword>
<keyword evidence="4" id="KW-0624">Polysaccharide degradation</keyword>
<sequence>MMMKFYGVNFGGFLSQIEEKSEDHYASFLTEQDFKRVQRWGFNTIRLPIDYFELFDFTQNEIMIEKKAHIVDKCVIWAQEYGLKLILNLHKAPGHSFDHNESDANDLWDPKTESQQKFFEIWKKLSERFGKFDNVLFEVMNEPTAPFPEQWNELVEKTIPIIRKNARNNYIVVESNMWGQVDTFSDLKKFKDDKIIYSFHFYQPILVTHQKAEWFRLIQEYYPGYVEYPGEIPNLDPILREMKKQESEHDFFIFKNQMGKWDLQRIEAMWQPVLDFQRKHQVPVLLGEFGCIGYAKPEVRSRWLGDIMTLIKKYDINFTYWNYKNLHFGLIDNSLRFQKNANYNDKRIDTRTLEILQSK</sequence>
<accession>A0ABY6HLP7</accession>
<evidence type="ECO:0000313" key="7">
    <source>
        <dbReference type="Proteomes" id="UP001208689"/>
    </source>
</evidence>
<dbReference type="Gene3D" id="3.20.20.80">
    <property type="entry name" value="Glycosidases"/>
    <property type="match status" value="1"/>
</dbReference>
<dbReference type="EMBL" id="CP104013">
    <property type="protein sequence ID" value="UYP44331.1"/>
    <property type="molecule type" value="Genomic_DNA"/>
</dbReference>
<dbReference type="InterPro" id="IPR018087">
    <property type="entry name" value="Glyco_hydro_5_CS"/>
</dbReference>
<evidence type="ECO:0000256" key="2">
    <source>
        <dbReference type="ARBA" id="ARBA00023277"/>
    </source>
</evidence>
<keyword evidence="7" id="KW-1185">Reference proteome</keyword>
<proteinExistence type="predicted"/>